<evidence type="ECO:0000313" key="2">
    <source>
        <dbReference type="Proteomes" id="UP000238157"/>
    </source>
</evidence>
<dbReference type="EMBL" id="PVTR01000005">
    <property type="protein sequence ID" value="PRY88160.1"/>
    <property type="molecule type" value="Genomic_DNA"/>
</dbReference>
<evidence type="ECO:0000313" key="1">
    <source>
        <dbReference type="EMBL" id="PRY88160.1"/>
    </source>
</evidence>
<dbReference type="Proteomes" id="UP000238157">
    <property type="component" value="Unassembled WGS sequence"/>
</dbReference>
<comment type="caution">
    <text evidence="1">The sequence shown here is derived from an EMBL/GenBank/DDBJ whole genome shotgun (WGS) entry which is preliminary data.</text>
</comment>
<organism evidence="1 2">
    <name type="scientific">Mongoliibacter ruber</name>
    <dbReference type="NCBI Taxonomy" id="1750599"/>
    <lineage>
        <taxon>Bacteria</taxon>
        <taxon>Pseudomonadati</taxon>
        <taxon>Bacteroidota</taxon>
        <taxon>Cytophagia</taxon>
        <taxon>Cytophagales</taxon>
        <taxon>Cyclobacteriaceae</taxon>
        <taxon>Mongoliibacter</taxon>
    </lineage>
</organism>
<dbReference type="AlphaFoldDB" id="A0A2T0WN98"/>
<accession>A0A2T0WN98</accession>
<protein>
    <submittedName>
        <fullName evidence="1">Uncharacterized protein</fullName>
    </submittedName>
</protein>
<keyword evidence="2" id="KW-1185">Reference proteome</keyword>
<reference evidence="1 2" key="1">
    <citation type="submission" date="2018-03" db="EMBL/GenBank/DDBJ databases">
        <title>Genomic Encyclopedia of Archaeal and Bacterial Type Strains, Phase II (KMG-II): from individual species to whole genera.</title>
        <authorList>
            <person name="Goeker M."/>
        </authorList>
    </citation>
    <scope>NUCLEOTIDE SEQUENCE [LARGE SCALE GENOMIC DNA]</scope>
    <source>
        <strain evidence="1 2">DSM 27929</strain>
    </source>
</reference>
<proteinExistence type="predicted"/>
<gene>
    <name evidence="1" type="ORF">CLW00_105282</name>
</gene>
<sequence length="46" mass="5223">MIIRNQATNQLNEVFLAKGYLSSERRVGSVSAKLFIDLNQTLKLEL</sequence>
<name>A0A2T0WN98_9BACT</name>